<dbReference type="AlphaFoldDB" id="A0A814DQN0"/>
<organism evidence="2 3">
    <name type="scientific">Adineta ricciae</name>
    <name type="common">Rotifer</name>
    <dbReference type="NCBI Taxonomy" id="249248"/>
    <lineage>
        <taxon>Eukaryota</taxon>
        <taxon>Metazoa</taxon>
        <taxon>Spiralia</taxon>
        <taxon>Gnathifera</taxon>
        <taxon>Rotifera</taxon>
        <taxon>Eurotatoria</taxon>
        <taxon>Bdelloidea</taxon>
        <taxon>Adinetida</taxon>
        <taxon>Adinetidae</taxon>
        <taxon>Adineta</taxon>
    </lineage>
</organism>
<keyword evidence="1" id="KW-0812">Transmembrane</keyword>
<name>A0A814DQN0_ADIRI</name>
<evidence type="ECO:0000256" key="1">
    <source>
        <dbReference type="SAM" id="Phobius"/>
    </source>
</evidence>
<accession>A0A814DQN0</accession>
<evidence type="ECO:0000313" key="2">
    <source>
        <dbReference type="EMBL" id="CAF0958948.1"/>
    </source>
</evidence>
<gene>
    <name evidence="2" type="ORF">EDS130_LOCUS12746</name>
</gene>
<dbReference type="Proteomes" id="UP000663852">
    <property type="component" value="Unassembled WGS sequence"/>
</dbReference>
<dbReference type="OrthoDB" id="9977195at2759"/>
<feature type="transmembrane region" description="Helical" evidence="1">
    <location>
        <begin position="33"/>
        <end position="52"/>
    </location>
</feature>
<comment type="caution">
    <text evidence="2">The sequence shown here is derived from an EMBL/GenBank/DDBJ whole genome shotgun (WGS) entry which is preliminary data.</text>
</comment>
<proteinExistence type="predicted"/>
<keyword evidence="1" id="KW-0472">Membrane</keyword>
<dbReference type="EMBL" id="CAJNOJ010000049">
    <property type="protein sequence ID" value="CAF0958948.1"/>
    <property type="molecule type" value="Genomic_DNA"/>
</dbReference>
<keyword evidence="1" id="KW-1133">Transmembrane helix</keyword>
<sequence>MSSNLFSFGIVFSTSDMAVFQLIDTSSSSFVRFHSFILIILLFLCLISHSYSSSISPVATDRDTFNWNKRLYAENYRPDSLTFQPSSPFFYGFNSNQYPAASKSRLTSLMLRAALLQGNYRHYRQHREHADNRRYVPQGFHAMRVKPANIVLTLKLICQKTRSPR</sequence>
<reference evidence="2" key="1">
    <citation type="submission" date="2021-02" db="EMBL/GenBank/DDBJ databases">
        <authorList>
            <person name="Nowell W R."/>
        </authorList>
    </citation>
    <scope>NUCLEOTIDE SEQUENCE</scope>
</reference>
<evidence type="ECO:0000313" key="3">
    <source>
        <dbReference type="Proteomes" id="UP000663852"/>
    </source>
</evidence>
<protein>
    <submittedName>
        <fullName evidence="2">Uncharacterized protein</fullName>
    </submittedName>
</protein>